<sequence>MSRLFRPMNSLLKMTRWSRPVSNTQTITLQKIKIGPAPPHGSRLHRIGQAGRRITGLTLVAYGCYSVYATLVLVPLLRALEDAVEDVPESKDDEEAEDTILFLPLPLTTTKLDPQPYSGKDPEWLEFVRIAKDKELQKDVRTDITNMALDAAQRSTLLTAKCGKDLRLRRSWIDLDYPYMAPPEYEQFGILVTPDIIAYASRPVDSATAQMTERALWPKPVALATWALTTTLVKETASDVARFFGVDINLSPPTPSIPPPSSSPGPLPTSTNGQSAEIQKALQRIRQQATKRPEEVKDPSALASAAQETPSDAPSSSAAGTPSNLGPVKPPSDKKAGQQPRNEGFIDESKLRSLLGSAALTAFYKKLAETWKPIREDPPRGCIAVSGLVELETSKSWVVLDVFGWYNPKTKSVDKKSMWVALRRLQHKRQAPIR</sequence>
<organism evidence="2 3">
    <name type="scientific">Cercophora scortea</name>
    <dbReference type="NCBI Taxonomy" id="314031"/>
    <lineage>
        <taxon>Eukaryota</taxon>
        <taxon>Fungi</taxon>
        <taxon>Dikarya</taxon>
        <taxon>Ascomycota</taxon>
        <taxon>Pezizomycotina</taxon>
        <taxon>Sordariomycetes</taxon>
        <taxon>Sordariomycetidae</taxon>
        <taxon>Sordariales</taxon>
        <taxon>Lasiosphaeriaceae</taxon>
        <taxon>Cercophora</taxon>
    </lineage>
</organism>
<dbReference type="EMBL" id="JAUEPO010000001">
    <property type="protein sequence ID" value="KAK3335216.1"/>
    <property type="molecule type" value="Genomic_DNA"/>
</dbReference>
<dbReference type="Proteomes" id="UP001286456">
    <property type="component" value="Unassembled WGS sequence"/>
</dbReference>
<feature type="region of interest" description="Disordered" evidence="1">
    <location>
        <begin position="250"/>
        <end position="348"/>
    </location>
</feature>
<keyword evidence="3" id="KW-1185">Reference proteome</keyword>
<gene>
    <name evidence="2" type="ORF">B0T19DRAFT_2713</name>
</gene>
<reference evidence="2" key="1">
    <citation type="journal article" date="2023" name="Mol. Phylogenet. Evol.">
        <title>Genome-scale phylogeny and comparative genomics of the fungal order Sordariales.</title>
        <authorList>
            <person name="Hensen N."/>
            <person name="Bonometti L."/>
            <person name="Westerberg I."/>
            <person name="Brannstrom I.O."/>
            <person name="Guillou S."/>
            <person name="Cros-Aarteil S."/>
            <person name="Calhoun S."/>
            <person name="Haridas S."/>
            <person name="Kuo A."/>
            <person name="Mondo S."/>
            <person name="Pangilinan J."/>
            <person name="Riley R."/>
            <person name="LaButti K."/>
            <person name="Andreopoulos B."/>
            <person name="Lipzen A."/>
            <person name="Chen C."/>
            <person name="Yan M."/>
            <person name="Daum C."/>
            <person name="Ng V."/>
            <person name="Clum A."/>
            <person name="Steindorff A."/>
            <person name="Ohm R.A."/>
            <person name="Martin F."/>
            <person name="Silar P."/>
            <person name="Natvig D.O."/>
            <person name="Lalanne C."/>
            <person name="Gautier V."/>
            <person name="Ament-Velasquez S.L."/>
            <person name="Kruys A."/>
            <person name="Hutchinson M.I."/>
            <person name="Powell A.J."/>
            <person name="Barry K."/>
            <person name="Miller A.N."/>
            <person name="Grigoriev I.V."/>
            <person name="Debuchy R."/>
            <person name="Gladieux P."/>
            <person name="Hiltunen Thoren M."/>
            <person name="Johannesson H."/>
        </authorList>
    </citation>
    <scope>NUCLEOTIDE SEQUENCE</scope>
    <source>
        <strain evidence="2">SMH4131-1</strain>
    </source>
</reference>
<evidence type="ECO:0000313" key="3">
    <source>
        <dbReference type="Proteomes" id="UP001286456"/>
    </source>
</evidence>
<comment type="caution">
    <text evidence="2">The sequence shown here is derived from an EMBL/GenBank/DDBJ whole genome shotgun (WGS) entry which is preliminary data.</text>
</comment>
<evidence type="ECO:0000313" key="2">
    <source>
        <dbReference type="EMBL" id="KAK3335216.1"/>
    </source>
</evidence>
<accession>A0AAE0J1K0</accession>
<feature type="compositionally biased region" description="Polar residues" evidence="1">
    <location>
        <begin position="306"/>
        <end position="324"/>
    </location>
</feature>
<evidence type="ECO:0000256" key="1">
    <source>
        <dbReference type="SAM" id="MobiDB-lite"/>
    </source>
</evidence>
<dbReference type="AlphaFoldDB" id="A0AAE0J1K0"/>
<protein>
    <submittedName>
        <fullName evidence="2">Uncharacterized protein</fullName>
    </submittedName>
</protein>
<proteinExistence type="predicted"/>
<feature type="compositionally biased region" description="Pro residues" evidence="1">
    <location>
        <begin position="252"/>
        <end position="267"/>
    </location>
</feature>
<reference evidence="2" key="2">
    <citation type="submission" date="2023-06" db="EMBL/GenBank/DDBJ databases">
        <authorList>
            <consortium name="Lawrence Berkeley National Laboratory"/>
            <person name="Haridas S."/>
            <person name="Hensen N."/>
            <person name="Bonometti L."/>
            <person name="Westerberg I."/>
            <person name="Brannstrom I.O."/>
            <person name="Guillou S."/>
            <person name="Cros-Aarteil S."/>
            <person name="Calhoun S."/>
            <person name="Kuo A."/>
            <person name="Mondo S."/>
            <person name="Pangilinan J."/>
            <person name="Riley R."/>
            <person name="Labutti K."/>
            <person name="Andreopoulos B."/>
            <person name="Lipzen A."/>
            <person name="Chen C."/>
            <person name="Yanf M."/>
            <person name="Daum C."/>
            <person name="Ng V."/>
            <person name="Clum A."/>
            <person name="Steindorff A."/>
            <person name="Ohm R."/>
            <person name="Martin F."/>
            <person name="Silar P."/>
            <person name="Natvig D."/>
            <person name="Lalanne C."/>
            <person name="Gautier V."/>
            <person name="Ament-Velasquez S.L."/>
            <person name="Kruys A."/>
            <person name="Hutchinson M.I."/>
            <person name="Powell A.J."/>
            <person name="Barry K."/>
            <person name="Miller A.N."/>
            <person name="Grigoriev I.V."/>
            <person name="Debuchy R."/>
            <person name="Gladieux P."/>
            <person name="Thoren M.H."/>
            <person name="Johannesson H."/>
        </authorList>
    </citation>
    <scope>NUCLEOTIDE SEQUENCE</scope>
    <source>
        <strain evidence="2">SMH4131-1</strain>
    </source>
</reference>
<name>A0AAE0J1K0_9PEZI</name>